<dbReference type="EMBL" id="KN847493">
    <property type="protein sequence ID" value="KIW19296.1"/>
    <property type="molecule type" value="Genomic_DNA"/>
</dbReference>
<sequence length="141" mass="15375">MTAITGIAHVNLTVPSGGLESARDFYAGTLGFTSRTVPHLQKDSLAWFDIGTSGQQIHIAIGAESDFRSASSRHVCFKIQSPEALLELRRKIWDHFQRGGDSAPQAADQPGEEDSGELLLSPLSRFVLCYVCLPIPSPYMD</sequence>
<accession>A0A0D1YVH3</accession>
<gene>
    <name evidence="1" type="ORF">PV08_03590</name>
</gene>
<dbReference type="PANTHER" id="PTHR39175">
    <property type="entry name" value="FAMILY PROTEIN, PUTATIVE (AFU_ORTHOLOGUE AFUA_3G15060)-RELATED"/>
    <property type="match status" value="1"/>
</dbReference>
<name>A0A0D1YVH3_9EURO</name>
<reference evidence="1 2" key="1">
    <citation type="submission" date="2015-01" db="EMBL/GenBank/DDBJ databases">
        <title>The Genome Sequence of Exophiala spinifera CBS89968.</title>
        <authorList>
            <consortium name="The Broad Institute Genomics Platform"/>
            <person name="Cuomo C."/>
            <person name="de Hoog S."/>
            <person name="Gorbushina A."/>
            <person name="Stielow B."/>
            <person name="Teixiera M."/>
            <person name="Abouelleil A."/>
            <person name="Chapman S.B."/>
            <person name="Priest M."/>
            <person name="Young S.K."/>
            <person name="Wortman J."/>
            <person name="Nusbaum C."/>
            <person name="Birren B."/>
        </authorList>
    </citation>
    <scope>NUCLEOTIDE SEQUENCE [LARGE SCALE GENOMIC DNA]</scope>
    <source>
        <strain evidence="1 2">CBS 89968</strain>
    </source>
</reference>
<dbReference type="Proteomes" id="UP000053328">
    <property type="component" value="Unassembled WGS sequence"/>
</dbReference>
<dbReference type="RefSeq" id="XP_016239512.1">
    <property type="nucleotide sequence ID" value="XM_016377942.1"/>
</dbReference>
<dbReference type="GeneID" id="27330673"/>
<dbReference type="InterPro" id="IPR029068">
    <property type="entry name" value="Glyas_Bleomycin-R_OHBP_Dase"/>
</dbReference>
<dbReference type="VEuPathDB" id="FungiDB:PV08_03590"/>
<dbReference type="SUPFAM" id="SSF54593">
    <property type="entry name" value="Glyoxalase/Bleomycin resistance protein/Dihydroxybiphenyl dioxygenase"/>
    <property type="match status" value="1"/>
</dbReference>
<dbReference type="Gene3D" id="3.10.180.10">
    <property type="entry name" value="2,3-Dihydroxybiphenyl 1,2-Dioxygenase, domain 1"/>
    <property type="match status" value="1"/>
</dbReference>
<evidence type="ECO:0008006" key="3">
    <source>
        <dbReference type="Google" id="ProtNLM"/>
    </source>
</evidence>
<dbReference type="AlphaFoldDB" id="A0A0D1YVH3"/>
<dbReference type="OrthoDB" id="3340372at2759"/>
<protein>
    <recommendedName>
        <fullName evidence="3">VOC domain-containing protein</fullName>
    </recommendedName>
</protein>
<dbReference type="HOGENOM" id="CLU_154001_0_0_1"/>
<evidence type="ECO:0000313" key="1">
    <source>
        <dbReference type="EMBL" id="KIW19296.1"/>
    </source>
</evidence>
<organism evidence="1 2">
    <name type="scientific">Exophiala spinifera</name>
    <dbReference type="NCBI Taxonomy" id="91928"/>
    <lineage>
        <taxon>Eukaryota</taxon>
        <taxon>Fungi</taxon>
        <taxon>Dikarya</taxon>
        <taxon>Ascomycota</taxon>
        <taxon>Pezizomycotina</taxon>
        <taxon>Eurotiomycetes</taxon>
        <taxon>Chaetothyriomycetidae</taxon>
        <taxon>Chaetothyriales</taxon>
        <taxon>Herpotrichiellaceae</taxon>
        <taxon>Exophiala</taxon>
    </lineage>
</organism>
<proteinExistence type="predicted"/>
<keyword evidence="2" id="KW-1185">Reference proteome</keyword>
<dbReference type="PANTHER" id="PTHR39175:SF1">
    <property type="entry name" value="FAMILY PROTEIN, PUTATIVE (AFU_ORTHOLOGUE AFUA_3G15060)-RELATED"/>
    <property type="match status" value="1"/>
</dbReference>
<evidence type="ECO:0000313" key="2">
    <source>
        <dbReference type="Proteomes" id="UP000053328"/>
    </source>
</evidence>